<dbReference type="GO" id="GO:0006261">
    <property type="term" value="P:DNA-templated DNA replication"/>
    <property type="evidence" value="ECO:0007669"/>
    <property type="project" value="TreeGrafter"/>
</dbReference>
<dbReference type="PANTHER" id="PTHR11669:SF8">
    <property type="entry name" value="DNA POLYMERASE III SUBUNIT DELTA"/>
    <property type="match status" value="1"/>
</dbReference>
<keyword evidence="2" id="KW-1185">Reference proteome</keyword>
<protein>
    <submittedName>
        <fullName evidence="1">Uncharacterized protein</fullName>
    </submittedName>
</protein>
<dbReference type="Gene3D" id="3.40.50.300">
    <property type="entry name" value="P-loop containing nucleotide triphosphate hydrolases"/>
    <property type="match status" value="1"/>
</dbReference>
<dbReference type="Proteomes" id="UP000187404">
    <property type="component" value="Unassembled WGS sequence"/>
</dbReference>
<sequence>MKLTDYRKYGNAAEQLSKAILCGHISHAYIFEGDNDVDKVGFARAFAGAILCRNAPGEGCGQCPVCRKIAGDNHEDVYHIVPVEEKKGYPSVKDGAIEKLLEDLKTIPTAGDRNIAIIEGADTLTPKARGHLLKTLEEPAPGTVIILLSENVYNLSPPINSRCVRYHLMNFTDAADTEMDAFADEILRMTLSGAFFFDICRKLDGEIKGRPDAFTFLDAMENRIGYHLREQTPEFQSARLAKGVRDAEKAKERLRRNINYKYAIRELILKLEENKW</sequence>
<gene>
    <name evidence="1" type="ORF">BHK98_10675</name>
</gene>
<evidence type="ECO:0000313" key="2">
    <source>
        <dbReference type="Proteomes" id="UP000187404"/>
    </source>
</evidence>
<organism evidence="1 2">
    <name type="scientific">Hornefia porci</name>
    <dbReference type="NCBI Taxonomy" id="2652292"/>
    <lineage>
        <taxon>Bacteria</taxon>
        <taxon>Bacillati</taxon>
        <taxon>Bacillota</taxon>
        <taxon>Clostridia</taxon>
        <taxon>Peptostreptococcales</taxon>
        <taxon>Anaerovoracaceae</taxon>
        <taxon>Hornefia</taxon>
    </lineage>
</organism>
<comment type="caution">
    <text evidence="1">The sequence shown here is derived from an EMBL/GenBank/DDBJ whole genome shotgun (WGS) entry which is preliminary data.</text>
</comment>
<dbReference type="PANTHER" id="PTHR11669">
    <property type="entry name" value="REPLICATION FACTOR C / DNA POLYMERASE III GAMMA-TAU SUBUNIT"/>
    <property type="match status" value="1"/>
</dbReference>
<dbReference type="OrthoDB" id="9810148at2"/>
<dbReference type="SUPFAM" id="SSF52540">
    <property type="entry name" value="P-loop containing nucleoside triphosphate hydrolases"/>
    <property type="match status" value="1"/>
</dbReference>
<dbReference type="AlphaFoldDB" id="A0A1Q9JJU8"/>
<dbReference type="Pfam" id="PF13177">
    <property type="entry name" value="DNA_pol3_delta2"/>
    <property type="match status" value="1"/>
</dbReference>
<proteinExistence type="predicted"/>
<name>A0A1Q9JJU8_9FIRM</name>
<dbReference type="InterPro" id="IPR027417">
    <property type="entry name" value="P-loop_NTPase"/>
</dbReference>
<dbReference type="InterPro" id="IPR050238">
    <property type="entry name" value="DNA_Rep/Repair_Clamp_Loader"/>
</dbReference>
<dbReference type="RefSeq" id="WP_075714169.1">
    <property type="nucleotide sequence ID" value="NZ_MJIE01000001.1"/>
</dbReference>
<accession>A0A1Q9JJU8</accession>
<dbReference type="EMBL" id="MJIE01000001">
    <property type="protein sequence ID" value="OLR56490.1"/>
    <property type="molecule type" value="Genomic_DNA"/>
</dbReference>
<dbReference type="STRING" id="1261640.BHK98_10675"/>
<evidence type="ECO:0000313" key="1">
    <source>
        <dbReference type="EMBL" id="OLR56490.1"/>
    </source>
</evidence>
<reference evidence="1 2" key="1">
    <citation type="journal article" date="2016" name="Appl. Environ. Microbiol.">
        <title>Function and Phylogeny of Bacterial Butyryl Coenzyme A:Acetate Transferases and Their Diversity in the Proximal Colon of Swine.</title>
        <authorList>
            <person name="Trachsel J."/>
            <person name="Bayles D.O."/>
            <person name="Looft T."/>
            <person name="Levine U.Y."/>
            <person name="Allen H.K."/>
        </authorList>
    </citation>
    <scope>NUCLEOTIDE SEQUENCE [LARGE SCALE GENOMIC DNA]</scope>
    <source>
        <strain evidence="1 2">68-3-10</strain>
    </source>
</reference>